<dbReference type="InterPro" id="IPR015898">
    <property type="entry name" value="G-protein_gamma-like_dom"/>
</dbReference>
<keyword evidence="2" id="KW-0472">Membrane</keyword>
<dbReference type="EMBL" id="WOCE01000013">
    <property type="protein sequence ID" value="KAE9601584.1"/>
    <property type="molecule type" value="Genomic_DNA"/>
</dbReference>
<dbReference type="PANTHER" id="PTHR32378">
    <property type="entry name" value="GUANINE NUCLEOTIDE-BINDING PROTEIN SUBUNIT GAMMA 3"/>
    <property type="match status" value="1"/>
</dbReference>
<evidence type="ECO:0000256" key="2">
    <source>
        <dbReference type="SAM" id="Phobius"/>
    </source>
</evidence>
<organism evidence="4 5">
    <name type="scientific">Lupinus albus</name>
    <name type="common">White lupine</name>
    <name type="synonym">Lupinus termis</name>
    <dbReference type="NCBI Taxonomy" id="3870"/>
    <lineage>
        <taxon>Eukaryota</taxon>
        <taxon>Viridiplantae</taxon>
        <taxon>Streptophyta</taxon>
        <taxon>Embryophyta</taxon>
        <taxon>Tracheophyta</taxon>
        <taxon>Spermatophyta</taxon>
        <taxon>Magnoliopsida</taxon>
        <taxon>eudicotyledons</taxon>
        <taxon>Gunneridae</taxon>
        <taxon>Pentapetalae</taxon>
        <taxon>rosids</taxon>
        <taxon>fabids</taxon>
        <taxon>Fabales</taxon>
        <taxon>Fabaceae</taxon>
        <taxon>Papilionoideae</taxon>
        <taxon>50 kb inversion clade</taxon>
        <taxon>genistoids sensu lato</taxon>
        <taxon>core genistoids</taxon>
        <taxon>Genisteae</taxon>
        <taxon>Lupinus</taxon>
    </lineage>
</organism>
<reference evidence="5" key="1">
    <citation type="journal article" date="2020" name="Nat. Commun.">
        <title>Genome sequence of the cluster root forming white lupin.</title>
        <authorList>
            <person name="Hufnagel B."/>
            <person name="Marques A."/>
            <person name="Soriano A."/>
            <person name="Marques L."/>
            <person name="Divol F."/>
            <person name="Doumas P."/>
            <person name="Sallet E."/>
            <person name="Mancinotti D."/>
            <person name="Carrere S."/>
            <person name="Marande W."/>
            <person name="Arribat S."/>
            <person name="Keller J."/>
            <person name="Huneau C."/>
            <person name="Blein T."/>
            <person name="Aime D."/>
            <person name="Laguerre M."/>
            <person name="Taylor J."/>
            <person name="Schubert V."/>
            <person name="Nelson M."/>
            <person name="Geu-Flores F."/>
            <person name="Crespi M."/>
            <person name="Gallardo-Guerrero K."/>
            <person name="Delaux P.-M."/>
            <person name="Salse J."/>
            <person name="Berges H."/>
            <person name="Guyot R."/>
            <person name="Gouzy J."/>
            <person name="Peret B."/>
        </authorList>
    </citation>
    <scope>NUCLEOTIDE SEQUENCE [LARGE SCALE GENOMIC DNA]</scope>
    <source>
        <strain evidence="5">cv. Amiga</strain>
    </source>
</reference>
<keyword evidence="2" id="KW-1133">Transmembrane helix</keyword>
<name>A0A6A4PJT3_LUPAL</name>
<feature type="coiled-coil region" evidence="1">
    <location>
        <begin position="95"/>
        <end position="122"/>
    </location>
</feature>
<accession>A0A6A4PJT3</accession>
<gene>
    <name evidence="4" type="ORF">Lalb_Chr13g0299401</name>
</gene>
<evidence type="ECO:0000313" key="4">
    <source>
        <dbReference type="EMBL" id="KAE9601584.1"/>
    </source>
</evidence>
<sequence>MLFTPNLICRFFFVTYHYCFFCPPFTFLTHSSSSFLLTKDNSYYSHFISLSIFSLFLNCKTLMATPIARSSSSSIPSLPPPLPKSPPDYPDLYGKRREMARVQMLEREISFLEEELKFVEGLQPASRCCKEMADFVIANSDPLLPSNKKNRRSCRFWKWLCGMPCFNFSWICCCCCCCDGVSVQLKLPSCCECKPCSCNCLPSFNCYLPKWNCCFSCPKSHCCKDSCGLGNCCIPSSCCKFKCPSCSSCCSWKCSCTCSCPTCPKVHPCCCCTKSCWNPCWLCC</sequence>
<dbReference type="SMART" id="SM01224">
    <property type="entry name" value="G_gamma"/>
    <property type="match status" value="1"/>
</dbReference>
<keyword evidence="1" id="KW-0175">Coiled coil</keyword>
<feature type="transmembrane region" description="Helical" evidence="2">
    <location>
        <begin position="7"/>
        <end position="27"/>
    </location>
</feature>
<evidence type="ECO:0000259" key="3">
    <source>
        <dbReference type="SMART" id="SM01224"/>
    </source>
</evidence>
<comment type="caution">
    <text evidence="4">The sequence shown here is derived from an EMBL/GenBank/DDBJ whole genome shotgun (WGS) entry which is preliminary data.</text>
</comment>
<proteinExistence type="predicted"/>
<dbReference type="Proteomes" id="UP000447434">
    <property type="component" value="Chromosome 13"/>
</dbReference>
<dbReference type="OrthoDB" id="1936517at2759"/>
<keyword evidence="5" id="KW-1185">Reference proteome</keyword>
<dbReference type="PANTHER" id="PTHR32378:SF10">
    <property type="entry name" value="GUANINE NUCLEOTIDE-BINDING PROTEIN SUBUNIT GAMMA 3"/>
    <property type="match status" value="1"/>
</dbReference>
<evidence type="ECO:0000313" key="5">
    <source>
        <dbReference type="Proteomes" id="UP000447434"/>
    </source>
</evidence>
<evidence type="ECO:0000256" key="1">
    <source>
        <dbReference type="SAM" id="Coils"/>
    </source>
</evidence>
<keyword evidence="2" id="KW-0812">Transmembrane</keyword>
<feature type="domain" description="G protein gamma" evidence="3">
    <location>
        <begin position="98"/>
        <end position="168"/>
    </location>
</feature>
<dbReference type="InterPro" id="IPR055305">
    <property type="entry name" value="GG3-like"/>
</dbReference>
<dbReference type="AlphaFoldDB" id="A0A6A4PJT3"/>
<protein>
    <submittedName>
        <fullName evidence="4">Putative G-protein gamma</fullName>
    </submittedName>
</protein>